<evidence type="ECO:0000313" key="7">
    <source>
        <dbReference type="EMBL" id="QIN83734.1"/>
    </source>
</evidence>
<organism evidence="7 8">
    <name type="scientific">Rubrobacter tropicus</name>
    <dbReference type="NCBI Taxonomy" id="2653851"/>
    <lineage>
        <taxon>Bacteria</taxon>
        <taxon>Bacillati</taxon>
        <taxon>Actinomycetota</taxon>
        <taxon>Rubrobacteria</taxon>
        <taxon>Rubrobacterales</taxon>
        <taxon>Rubrobacteraceae</taxon>
        <taxon>Rubrobacter</taxon>
    </lineage>
</organism>
<name>A0A6G8QB64_9ACTN</name>
<evidence type="ECO:0000256" key="4">
    <source>
        <dbReference type="ARBA" id="ARBA00023002"/>
    </source>
</evidence>
<dbReference type="KEGG" id="rub:GBA63_14650"/>
<keyword evidence="5" id="KW-0812">Transmembrane</keyword>
<feature type="transmembrane region" description="Helical" evidence="5">
    <location>
        <begin position="12"/>
        <end position="31"/>
    </location>
</feature>
<dbReference type="PANTHER" id="PTHR46496">
    <property type="match status" value="1"/>
</dbReference>
<gene>
    <name evidence="7" type="ORF">GBA63_14650</name>
</gene>
<evidence type="ECO:0000259" key="6">
    <source>
        <dbReference type="Pfam" id="PF01494"/>
    </source>
</evidence>
<keyword evidence="5" id="KW-1133">Transmembrane helix</keyword>
<evidence type="ECO:0000256" key="2">
    <source>
        <dbReference type="ARBA" id="ARBA00022630"/>
    </source>
</evidence>
<dbReference type="SUPFAM" id="SSF51905">
    <property type="entry name" value="FAD/NAD(P)-binding domain"/>
    <property type="match status" value="1"/>
</dbReference>
<comment type="cofactor">
    <cofactor evidence="1">
        <name>FAD</name>
        <dbReference type="ChEBI" id="CHEBI:57692"/>
    </cofactor>
</comment>
<keyword evidence="2" id="KW-0285">Flavoprotein</keyword>
<protein>
    <submittedName>
        <fullName evidence="7">NAD(P)-binding protein</fullName>
    </submittedName>
</protein>
<keyword evidence="4" id="KW-0560">Oxidoreductase</keyword>
<sequence length="391" mass="42119">MLIPHESRRLAGLRAVVVGGGIGGLTAAIALRRAGSDVRVFERAGELGEVGAGISLWANAVKALDRIGLGEAVRGLGAEIGGEVRSWRGLPLSSFSAEEMRRFGDASLALHRADLQAALLSALPAGTVRTGARLVRFEHGAGEVIAHFADGREERGDLLVGADGLFSAVRSQLHGEARPRYAGFTAWRGVVEPGRELVPEGADLGLWGRGSEFGLANIGRGRFYWYLTKNAPEGEGDGPAGRKRDVLERLRGWYGPAPEAVGATEEAEILRTDIYDREPLGEVWGEGRVTLLGDAAHPMTPNLGQGACQAVEDAVVLARCLAQGPAEDALRLYERRRAARTARIQRSSRLAGRWFFQLENSLACRLRDAAFKHLLARAQLRQLEPVVGYEV</sequence>
<evidence type="ECO:0000256" key="1">
    <source>
        <dbReference type="ARBA" id="ARBA00001974"/>
    </source>
</evidence>
<dbReference type="InterPro" id="IPR036188">
    <property type="entry name" value="FAD/NAD-bd_sf"/>
</dbReference>
<feature type="domain" description="FAD-binding" evidence="6">
    <location>
        <begin position="15"/>
        <end position="345"/>
    </location>
</feature>
<dbReference type="InterPro" id="IPR002938">
    <property type="entry name" value="FAD-bd"/>
</dbReference>
<keyword evidence="5" id="KW-0472">Membrane</keyword>
<keyword evidence="8" id="KW-1185">Reference proteome</keyword>
<dbReference type="PANTHER" id="PTHR46496:SF1">
    <property type="entry name" value="ZEAXANTHIN EPOXIDASE, CHLOROPLASTIC"/>
    <property type="match status" value="1"/>
</dbReference>
<dbReference type="AlphaFoldDB" id="A0A6G8QB64"/>
<evidence type="ECO:0000313" key="8">
    <source>
        <dbReference type="Proteomes" id="UP000501452"/>
    </source>
</evidence>
<dbReference type="GO" id="GO:0071949">
    <property type="term" value="F:FAD binding"/>
    <property type="evidence" value="ECO:0007669"/>
    <property type="project" value="InterPro"/>
</dbReference>
<reference evidence="7 8" key="1">
    <citation type="submission" date="2019-10" db="EMBL/GenBank/DDBJ databases">
        <title>Rubrobacter sp nov SCSIO 52090 isolated from a deep-sea sediment in the South China Sea.</title>
        <authorList>
            <person name="Chen R.W."/>
        </authorList>
    </citation>
    <scope>NUCLEOTIDE SEQUENCE [LARGE SCALE GENOMIC DNA]</scope>
    <source>
        <strain evidence="7 8">SCSIO 52909</strain>
    </source>
</reference>
<dbReference type="PRINTS" id="PR00420">
    <property type="entry name" value="RNGMNOXGNASE"/>
</dbReference>
<evidence type="ECO:0000256" key="5">
    <source>
        <dbReference type="SAM" id="Phobius"/>
    </source>
</evidence>
<evidence type="ECO:0000256" key="3">
    <source>
        <dbReference type="ARBA" id="ARBA00022827"/>
    </source>
</evidence>
<keyword evidence="3" id="KW-0274">FAD</keyword>
<dbReference type="Pfam" id="PF01494">
    <property type="entry name" value="FAD_binding_3"/>
    <property type="match status" value="1"/>
</dbReference>
<dbReference type="EMBL" id="CP045119">
    <property type="protein sequence ID" value="QIN83734.1"/>
    <property type="molecule type" value="Genomic_DNA"/>
</dbReference>
<proteinExistence type="predicted"/>
<dbReference type="Proteomes" id="UP000501452">
    <property type="component" value="Chromosome"/>
</dbReference>
<dbReference type="GO" id="GO:0016491">
    <property type="term" value="F:oxidoreductase activity"/>
    <property type="evidence" value="ECO:0007669"/>
    <property type="project" value="UniProtKB-KW"/>
</dbReference>
<accession>A0A6G8QB64</accession>
<dbReference type="Gene3D" id="3.50.50.60">
    <property type="entry name" value="FAD/NAD(P)-binding domain"/>
    <property type="match status" value="1"/>
</dbReference>